<comment type="caution">
    <text evidence="2">The sequence shown here is derived from an EMBL/GenBank/DDBJ whole genome shotgun (WGS) entry which is preliminary data.</text>
</comment>
<dbReference type="AlphaFoldDB" id="A0A1F7WEE0"/>
<keyword evidence="1" id="KW-1133">Transmembrane helix</keyword>
<organism evidence="2 3">
    <name type="scientific">Candidatus Uhrbacteria bacterium RIFOXYC2_FULL_47_19</name>
    <dbReference type="NCBI Taxonomy" id="1802424"/>
    <lineage>
        <taxon>Bacteria</taxon>
        <taxon>Candidatus Uhriibacteriota</taxon>
    </lineage>
</organism>
<evidence type="ECO:0000256" key="1">
    <source>
        <dbReference type="SAM" id="Phobius"/>
    </source>
</evidence>
<sequence>MKKVFYLILIPAVLAFGLVFSLGTRSYASNGTHYGQGIMLPCFGSDCGNLLQEVTCSVHCLTSGLLPTVGFSDILVVLPSFFVVIAVTMMTAGLLMFFRPLLLVVPASPPSARNARTIVKRE</sequence>
<reference evidence="2 3" key="1">
    <citation type="journal article" date="2016" name="Nat. Commun.">
        <title>Thousands of microbial genomes shed light on interconnected biogeochemical processes in an aquifer system.</title>
        <authorList>
            <person name="Anantharaman K."/>
            <person name="Brown C.T."/>
            <person name="Hug L.A."/>
            <person name="Sharon I."/>
            <person name="Castelle C.J."/>
            <person name="Probst A.J."/>
            <person name="Thomas B.C."/>
            <person name="Singh A."/>
            <person name="Wilkins M.J."/>
            <person name="Karaoz U."/>
            <person name="Brodie E.L."/>
            <person name="Williams K.H."/>
            <person name="Hubbard S.S."/>
            <person name="Banfield J.F."/>
        </authorList>
    </citation>
    <scope>NUCLEOTIDE SEQUENCE [LARGE SCALE GENOMIC DNA]</scope>
</reference>
<protein>
    <submittedName>
        <fullName evidence="2">Uncharacterized protein</fullName>
    </submittedName>
</protein>
<dbReference type="STRING" id="1802424.A2480_04200"/>
<evidence type="ECO:0000313" key="3">
    <source>
        <dbReference type="Proteomes" id="UP000176988"/>
    </source>
</evidence>
<keyword evidence="1" id="KW-0812">Transmembrane</keyword>
<proteinExistence type="predicted"/>
<dbReference type="Proteomes" id="UP000176988">
    <property type="component" value="Unassembled WGS sequence"/>
</dbReference>
<keyword evidence="1" id="KW-0472">Membrane</keyword>
<dbReference type="EMBL" id="MGFG01000032">
    <property type="protein sequence ID" value="OGM00425.1"/>
    <property type="molecule type" value="Genomic_DNA"/>
</dbReference>
<name>A0A1F7WEE0_9BACT</name>
<accession>A0A1F7WEE0</accession>
<evidence type="ECO:0000313" key="2">
    <source>
        <dbReference type="EMBL" id="OGM00425.1"/>
    </source>
</evidence>
<feature type="transmembrane region" description="Helical" evidence="1">
    <location>
        <begin position="74"/>
        <end position="98"/>
    </location>
</feature>
<gene>
    <name evidence="2" type="ORF">A2480_04200</name>
</gene>